<dbReference type="EMBL" id="SJSK01000005">
    <property type="protein sequence ID" value="TCC88749.1"/>
    <property type="molecule type" value="Genomic_DNA"/>
</dbReference>
<dbReference type="InterPro" id="IPR037066">
    <property type="entry name" value="Plug_dom_sf"/>
</dbReference>
<organism evidence="3 4">
    <name type="scientific">Pedobacter frigiditerrae</name>
    <dbReference type="NCBI Taxonomy" id="2530452"/>
    <lineage>
        <taxon>Bacteria</taxon>
        <taxon>Pseudomonadati</taxon>
        <taxon>Bacteroidota</taxon>
        <taxon>Sphingobacteriia</taxon>
        <taxon>Sphingobacteriales</taxon>
        <taxon>Sphingobacteriaceae</taxon>
        <taxon>Pedobacter</taxon>
    </lineage>
</organism>
<sequence length="1080" mass="119671">MKLKRNKFSQAKYTLKIIFLQMCFCLPWVNTIWANEIKNDSGSIAESNSLDVKTILLLNNIVKDRVITGIVKDASGGTIPGAGVKVKGTTISSVTDNNGKFSIKVPDNAAVLVITSIGYETKEVPVGSAQNLTITLSESSNSLNEVTINVGYGTQKKVTSVGAQSSISTKDLTQSPVANISNSLAGRLPGLFAVQPSGEPGADNSNIFIRGVATFTGSSSPLVLVDGIQVDNYNSIDPNEIEGVTILKDASSTAVYGVRGANGVILVTTKRGKLGTPTISYTFQNAFNSFTATPEKMESFEFANSFNQALKNDAYVSNSVYTPRYSDSDLAKYKSGEDPLFFPNIDWYDLMVKDVSQQRQHNLAVRGGSEKIKYAISAGLFNQEGLFDDAGVKADYDPQIRYKRYNFRSNLDYTISKRFRASLDLSSIIENRSGNNANTNSIMNFLNGAAPNLSPGVVDGKILLFEGFGSPLTTLYSVGYKNDVRNLLNGSLRLDHDLDFITKGLTTHALIAYQNSNRKLSEYNRAFVTYRAIKNPDGTVDFRQLADNQPFNYNPTDPERNRRITGEFALDYKRTFNGHTVSGLLLYNQIKSTNKDFAYLVPNSYQSYVGRLVYDYKGRYLAEISSSYYGTENFAPEERFGFFPAYSIGWVPSEEKFFPKNKIINFIKIRGSYGEVGNDQLSANFLRDPNSRFLYRDPAFTRRGPYTVDGSYRFGVFGQNLASYEALREGSASSPGLTWERSLKTNVGLDLIGLDNKLTVTLELFKETRDNILAVPRTVSALTGIGAAAENLGKMNNKGFEVDVNYRSNIKDFKYFVRGNYSFARNKIIFQDELPQTFAYAQRTGHVSGQNFGFIAEGFFNTWEEVNDQNRPQYTFRDNNKIQPGDVRYRDVNGDGVINNDDSVPIGYSSTVPEIIYALSFGGSWKGLDFSVLFQGAGNFSVPYTRRANQAFFDGDPSAAADYLSESWTQERYDKGLPINFPRFGVGNGARGFSNYLGSTLWIANAEYLRLKNVEIGYTFKPTFLSKVGLKSTRIYANANNLVTWSKMLKGVDPESASLPANSEAYGLVRTVNLGINVNF</sequence>
<dbReference type="Gene3D" id="2.170.130.10">
    <property type="entry name" value="TonB-dependent receptor, plug domain"/>
    <property type="match status" value="1"/>
</dbReference>
<dbReference type="InterPro" id="IPR008969">
    <property type="entry name" value="CarboxyPept-like_regulatory"/>
</dbReference>
<dbReference type="Proteomes" id="UP000292884">
    <property type="component" value="Unassembled WGS sequence"/>
</dbReference>
<dbReference type="PROSITE" id="PS52016">
    <property type="entry name" value="TONB_DEPENDENT_REC_3"/>
    <property type="match status" value="1"/>
</dbReference>
<keyword evidence="1" id="KW-0998">Cell outer membrane</keyword>
<comment type="similarity">
    <text evidence="1">Belongs to the TonB-dependent receptor family.</text>
</comment>
<dbReference type="NCBIfam" id="TIGR04057">
    <property type="entry name" value="SusC_RagA_signa"/>
    <property type="match status" value="1"/>
</dbReference>
<dbReference type="Pfam" id="PF13715">
    <property type="entry name" value="CarbopepD_reg_2"/>
    <property type="match status" value="1"/>
</dbReference>
<evidence type="ECO:0000313" key="3">
    <source>
        <dbReference type="EMBL" id="TCC88749.1"/>
    </source>
</evidence>
<dbReference type="Gene3D" id="2.60.40.1120">
    <property type="entry name" value="Carboxypeptidase-like, regulatory domain"/>
    <property type="match status" value="1"/>
</dbReference>
<dbReference type="OrthoDB" id="9768177at2"/>
<dbReference type="AlphaFoldDB" id="A0A4R0MPH0"/>
<evidence type="ECO:0000259" key="2">
    <source>
        <dbReference type="Pfam" id="PF07715"/>
    </source>
</evidence>
<dbReference type="GO" id="GO:0009279">
    <property type="term" value="C:cell outer membrane"/>
    <property type="evidence" value="ECO:0007669"/>
    <property type="project" value="UniProtKB-SubCell"/>
</dbReference>
<protein>
    <submittedName>
        <fullName evidence="3">TonB-dependent receptor</fullName>
    </submittedName>
</protein>
<dbReference type="SUPFAM" id="SSF56935">
    <property type="entry name" value="Porins"/>
    <property type="match status" value="1"/>
</dbReference>
<keyword evidence="1" id="KW-0472">Membrane</keyword>
<keyword evidence="3" id="KW-0675">Receptor</keyword>
<proteinExistence type="inferred from homology"/>
<evidence type="ECO:0000313" key="4">
    <source>
        <dbReference type="Proteomes" id="UP000292884"/>
    </source>
</evidence>
<gene>
    <name evidence="3" type="ORF">EZ428_19145</name>
</gene>
<keyword evidence="1" id="KW-0813">Transport</keyword>
<keyword evidence="1" id="KW-0812">Transmembrane</keyword>
<dbReference type="SUPFAM" id="SSF49464">
    <property type="entry name" value="Carboxypeptidase regulatory domain-like"/>
    <property type="match status" value="1"/>
</dbReference>
<comment type="caution">
    <text evidence="3">The sequence shown here is derived from an EMBL/GenBank/DDBJ whole genome shotgun (WGS) entry which is preliminary data.</text>
</comment>
<reference evidence="3 4" key="1">
    <citation type="submission" date="2019-02" db="EMBL/GenBank/DDBJ databases">
        <title>Pedobacter sp. RP-1-13 sp. nov., isolated from Arctic soil.</title>
        <authorList>
            <person name="Dahal R.H."/>
        </authorList>
    </citation>
    <scope>NUCLEOTIDE SEQUENCE [LARGE SCALE GENOMIC DNA]</scope>
    <source>
        <strain evidence="3 4">RP-1-13</strain>
    </source>
</reference>
<comment type="subcellular location">
    <subcellularLocation>
        <location evidence="1">Cell outer membrane</location>
        <topology evidence="1">Multi-pass membrane protein</topology>
    </subcellularLocation>
</comment>
<dbReference type="InterPro" id="IPR023997">
    <property type="entry name" value="TonB-dep_OMP_SusC/RagA_CS"/>
</dbReference>
<accession>A0A4R0MPH0</accession>
<keyword evidence="4" id="KW-1185">Reference proteome</keyword>
<dbReference type="InterPro" id="IPR023996">
    <property type="entry name" value="TonB-dep_OMP_SusC/RagA"/>
</dbReference>
<dbReference type="Pfam" id="PF07715">
    <property type="entry name" value="Plug"/>
    <property type="match status" value="1"/>
</dbReference>
<dbReference type="InterPro" id="IPR039426">
    <property type="entry name" value="TonB-dep_rcpt-like"/>
</dbReference>
<keyword evidence="1" id="KW-1134">Transmembrane beta strand</keyword>
<dbReference type="NCBIfam" id="TIGR04056">
    <property type="entry name" value="OMP_RagA_SusC"/>
    <property type="match status" value="1"/>
</dbReference>
<evidence type="ECO:0000256" key="1">
    <source>
        <dbReference type="PROSITE-ProRule" id="PRU01360"/>
    </source>
</evidence>
<dbReference type="FunFam" id="2.170.130.10:FF:000003">
    <property type="entry name" value="SusC/RagA family TonB-linked outer membrane protein"/>
    <property type="match status" value="1"/>
</dbReference>
<name>A0A4R0MPH0_9SPHI</name>
<dbReference type="InterPro" id="IPR012910">
    <property type="entry name" value="Plug_dom"/>
</dbReference>
<feature type="domain" description="TonB-dependent receptor plug" evidence="2">
    <location>
        <begin position="159"/>
        <end position="264"/>
    </location>
</feature>